<dbReference type="Gene3D" id="1.10.150.130">
    <property type="match status" value="1"/>
</dbReference>
<evidence type="ECO:0000256" key="1">
    <source>
        <dbReference type="ARBA" id="ARBA00008857"/>
    </source>
</evidence>
<accession>A0ABW3M0E2</accession>
<dbReference type="PROSITE" id="PS51898">
    <property type="entry name" value="TYR_RECOMBINASE"/>
    <property type="match status" value="1"/>
</dbReference>
<evidence type="ECO:0000256" key="5">
    <source>
        <dbReference type="PROSITE-ProRule" id="PRU01248"/>
    </source>
</evidence>
<dbReference type="SUPFAM" id="SSF56349">
    <property type="entry name" value="DNA breaking-rejoining enzymes"/>
    <property type="match status" value="1"/>
</dbReference>
<reference evidence="10" key="1">
    <citation type="journal article" date="2019" name="Int. J. Syst. Evol. Microbiol.">
        <title>The Global Catalogue of Microorganisms (GCM) 10K type strain sequencing project: providing services to taxonomists for standard genome sequencing and annotation.</title>
        <authorList>
            <consortium name="The Broad Institute Genomics Platform"/>
            <consortium name="The Broad Institute Genome Sequencing Center for Infectious Disease"/>
            <person name="Wu L."/>
            <person name="Ma J."/>
        </authorList>
    </citation>
    <scope>NUCLEOTIDE SEQUENCE [LARGE SCALE GENOMIC DNA]</scope>
    <source>
        <strain evidence="10">JCM 31486</strain>
    </source>
</reference>
<feature type="compositionally biased region" description="Acidic residues" evidence="6">
    <location>
        <begin position="376"/>
        <end position="387"/>
    </location>
</feature>
<dbReference type="InterPro" id="IPR010998">
    <property type="entry name" value="Integrase_recombinase_N"/>
</dbReference>
<keyword evidence="10" id="KW-1185">Reference proteome</keyword>
<dbReference type="InterPro" id="IPR002104">
    <property type="entry name" value="Integrase_catalytic"/>
</dbReference>
<dbReference type="InterPro" id="IPR050090">
    <property type="entry name" value="Tyrosine_recombinase_XerCD"/>
</dbReference>
<protein>
    <submittedName>
        <fullName evidence="9">Tyrosine recombinase XerC</fullName>
    </submittedName>
</protein>
<feature type="region of interest" description="Disordered" evidence="6">
    <location>
        <begin position="366"/>
        <end position="387"/>
    </location>
</feature>
<dbReference type="InterPro" id="IPR058717">
    <property type="entry name" value="Phage_L5_Integrase_N"/>
</dbReference>
<gene>
    <name evidence="9" type="primary">xerC</name>
    <name evidence="9" type="ORF">ACFQ1S_00400</name>
</gene>
<dbReference type="InterPro" id="IPR044068">
    <property type="entry name" value="CB"/>
</dbReference>
<dbReference type="InterPro" id="IPR011010">
    <property type="entry name" value="DNA_brk_join_enz"/>
</dbReference>
<evidence type="ECO:0000256" key="3">
    <source>
        <dbReference type="ARBA" id="ARBA00023125"/>
    </source>
</evidence>
<dbReference type="Proteomes" id="UP001597045">
    <property type="component" value="Unassembled WGS sequence"/>
</dbReference>
<dbReference type="PANTHER" id="PTHR30349">
    <property type="entry name" value="PHAGE INTEGRASE-RELATED"/>
    <property type="match status" value="1"/>
</dbReference>
<dbReference type="Gene3D" id="1.10.443.10">
    <property type="entry name" value="Intergrase catalytic core"/>
    <property type="match status" value="1"/>
</dbReference>
<evidence type="ECO:0000313" key="10">
    <source>
        <dbReference type="Proteomes" id="UP001597045"/>
    </source>
</evidence>
<keyword evidence="2" id="KW-0229">DNA integration</keyword>
<dbReference type="Pfam" id="PF26003">
    <property type="entry name" value="Integrase_N_phage"/>
    <property type="match status" value="1"/>
</dbReference>
<keyword evidence="4" id="KW-0233">DNA recombination</keyword>
<comment type="similarity">
    <text evidence="1">Belongs to the 'phage' integrase family.</text>
</comment>
<dbReference type="EMBL" id="JBHTIS010000008">
    <property type="protein sequence ID" value="MFD1044161.1"/>
    <property type="molecule type" value="Genomic_DNA"/>
</dbReference>
<feature type="domain" description="Core-binding (CB)" evidence="8">
    <location>
        <begin position="69"/>
        <end position="150"/>
    </location>
</feature>
<evidence type="ECO:0000313" key="9">
    <source>
        <dbReference type="EMBL" id="MFD1044161.1"/>
    </source>
</evidence>
<sequence length="387" mass="43602">MANKKGRRRFGWVRKLPSGRYQASYLGPDSQRRNAPETFETKTAADQYLVKVESAMMAGEWTDPTRAKVKLGDYAERWIKERPGLRPRTVELYRWLLAKHIVPHLGGLELGKLTTAVVRQWRTGLLDQGISTSITAKSYRLLRAVMNTAVEEDRILPRNPCRVRGADQESPAERPVLTVAQVFDLAGRMPKRWRALVLMTAFATLRWGEVTALRRRDVAPDGSWVRVTVAYSEVPGRGLLLGPPKSKAGVRTLTVPEAIRPEIVKHLMTWVKAGDDALLFTGERGNAVRKSNFAQRVKWTELVTKMGLKGLHFHDLRHAGNIWAAQAGSSTKDLMARMGHDDMRAALLYQRATSDADQKIADRLSDLVDKHRDGDHAEDDDQVDENQ</sequence>
<dbReference type="PANTHER" id="PTHR30349:SF64">
    <property type="entry name" value="PROPHAGE INTEGRASE INTD-RELATED"/>
    <property type="match status" value="1"/>
</dbReference>
<evidence type="ECO:0000259" key="7">
    <source>
        <dbReference type="PROSITE" id="PS51898"/>
    </source>
</evidence>
<evidence type="ECO:0000256" key="6">
    <source>
        <dbReference type="SAM" id="MobiDB-lite"/>
    </source>
</evidence>
<feature type="domain" description="Tyr recombinase" evidence="7">
    <location>
        <begin position="172"/>
        <end position="362"/>
    </location>
</feature>
<evidence type="ECO:0000256" key="4">
    <source>
        <dbReference type="ARBA" id="ARBA00023172"/>
    </source>
</evidence>
<organism evidence="9 10">
    <name type="scientific">Kibdelosporangium lantanae</name>
    <dbReference type="NCBI Taxonomy" id="1497396"/>
    <lineage>
        <taxon>Bacteria</taxon>
        <taxon>Bacillati</taxon>
        <taxon>Actinomycetota</taxon>
        <taxon>Actinomycetes</taxon>
        <taxon>Pseudonocardiales</taxon>
        <taxon>Pseudonocardiaceae</taxon>
        <taxon>Kibdelosporangium</taxon>
    </lineage>
</organism>
<dbReference type="Pfam" id="PF00589">
    <property type="entry name" value="Phage_integrase"/>
    <property type="match status" value="1"/>
</dbReference>
<feature type="compositionally biased region" description="Basic and acidic residues" evidence="6">
    <location>
        <begin position="366"/>
        <end position="375"/>
    </location>
</feature>
<dbReference type="PROSITE" id="PS51900">
    <property type="entry name" value="CB"/>
    <property type="match status" value="1"/>
</dbReference>
<dbReference type="Pfam" id="PF14659">
    <property type="entry name" value="Phage_int_SAM_3"/>
    <property type="match status" value="1"/>
</dbReference>
<name>A0ABW3M0E2_9PSEU</name>
<evidence type="ECO:0000256" key="2">
    <source>
        <dbReference type="ARBA" id="ARBA00022908"/>
    </source>
</evidence>
<evidence type="ECO:0000259" key="8">
    <source>
        <dbReference type="PROSITE" id="PS51900"/>
    </source>
</evidence>
<dbReference type="InterPro" id="IPR004107">
    <property type="entry name" value="Integrase_SAM-like_N"/>
</dbReference>
<dbReference type="InterPro" id="IPR013762">
    <property type="entry name" value="Integrase-like_cat_sf"/>
</dbReference>
<keyword evidence="3 5" id="KW-0238">DNA-binding</keyword>
<proteinExistence type="inferred from homology"/>
<comment type="caution">
    <text evidence="9">The sequence shown here is derived from an EMBL/GenBank/DDBJ whole genome shotgun (WGS) entry which is preliminary data.</text>
</comment>